<dbReference type="EMBL" id="CP001958">
    <property type="protein sequence ID" value="ADG96668.1"/>
    <property type="molecule type" value="Genomic_DNA"/>
</dbReference>
<dbReference type="InterPro" id="IPR000064">
    <property type="entry name" value="NLP_P60_dom"/>
</dbReference>
<gene>
    <name evidence="7" type="ordered locus">Srot_0179</name>
</gene>
<dbReference type="NCBIfam" id="NF033743">
    <property type="entry name" value="NlpC_inact_RipD"/>
    <property type="match status" value="1"/>
</dbReference>
<evidence type="ECO:0000313" key="8">
    <source>
        <dbReference type="Proteomes" id="UP000002247"/>
    </source>
</evidence>
<dbReference type="eggNOG" id="COG0791">
    <property type="taxonomic scope" value="Bacteria"/>
</dbReference>
<evidence type="ECO:0000256" key="3">
    <source>
        <dbReference type="ARBA" id="ARBA00022801"/>
    </source>
</evidence>
<evidence type="ECO:0000256" key="4">
    <source>
        <dbReference type="ARBA" id="ARBA00022807"/>
    </source>
</evidence>
<dbReference type="KEGG" id="srt:Srot_0179"/>
<dbReference type="Proteomes" id="UP000002247">
    <property type="component" value="Chromosome"/>
</dbReference>
<evidence type="ECO:0000256" key="1">
    <source>
        <dbReference type="ARBA" id="ARBA00007074"/>
    </source>
</evidence>
<dbReference type="PROSITE" id="PS51935">
    <property type="entry name" value="NLPC_P60"/>
    <property type="match status" value="1"/>
</dbReference>
<protein>
    <submittedName>
        <fullName evidence="7">NLP/P60 protein</fullName>
    </submittedName>
</protein>
<reference evidence="7 8" key="1">
    <citation type="journal article" date="2010" name="Stand. Genomic Sci.">
        <title>Complete genome sequence of Segniliparus rotundus type strain (CDC 1076).</title>
        <authorList>
            <person name="Sikorski J."/>
            <person name="Lapidus A."/>
            <person name="Copeland A."/>
            <person name="Misra M."/>
            <person name="Glavina Del Rio T."/>
            <person name="Nolan M."/>
            <person name="Lucas S."/>
            <person name="Chen F."/>
            <person name="Tice H."/>
            <person name="Cheng J.F."/>
            <person name="Jando M."/>
            <person name="Schneider S."/>
            <person name="Bruce D."/>
            <person name="Goodwin L."/>
            <person name="Pitluck S."/>
            <person name="Liolios K."/>
            <person name="Mikhailova N."/>
            <person name="Pati A."/>
            <person name="Ivanova N."/>
            <person name="Mavromatis K."/>
            <person name="Chen A."/>
            <person name="Palaniappan K."/>
            <person name="Chertkov O."/>
            <person name="Land M."/>
            <person name="Hauser L."/>
            <person name="Chang Y.J."/>
            <person name="Jeffries C.D."/>
            <person name="Brettin T."/>
            <person name="Detter J.C."/>
            <person name="Han C."/>
            <person name="Rohde M."/>
            <person name="Goker M."/>
            <person name="Bristow J."/>
            <person name="Eisen J.A."/>
            <person name="Markowitz V."/>
            <person name="Hugenholtz P."/>
            <person name="Kyrpides N.C."/>
            <person name="Klenk H.P."/>
        </authorList>
    </citation>
    <scope>NUCLEOTIDE SEQUENCE [LARGE SCALE GENOMIC DNA]</scope>
    <source>
        <strain evidence="8">ATCC BAA-972 / CDC 1076 / CIP 108378 / DSM 44985 / JCM 13578</strain>
    </source>
</reference>
<dbReference type="Gene3D" id="3.90.1720.10">
    <property type="entry name" value="endopeptidase domain like (from Nostoc punctiforme)"/>
    <property type="match status" value="1"/>
</dbReference>
<sequence>MRRVPAAMIAGLVFLGTAKSFALAEPVNHPVNDEQQSVSTAIARALAQRGMPYVYGGGNAQGPTGNPNGTGVVGFDASGLMVYAFAGAGVKLPRTSTDQYNKAGRSVWPQQAQPGDLIFYGPNGTESVAMYLGNGQMLEATNPVVTISPVRSEGMAPYMIRVIG</sequence>
<evidence type="ECO:0000256" key="2">
    <source>
        <dbReference type="ARBA" id="ARBA00022670"/>
    </source>
</evidence>
<evidence type="ECO:0000256" key="5">
    <source>
        <dbReference type="SAM" id="SignalP"/>
    </source>
</evidence>
<keyword evidence="2" id="KW-0645">Protease</keyword>
<evidence type="ECO:0000259" key="6">
    <source>
        <dbReference type="PROSITE" id="PS51935"/>
    </source>
</evidence>
<proteinExistence type="inferred from homology"/>
<dbReference type="Pfam" id="PF00877">
    <property type="entry name" value="NLPC_P60"/>
    <property type="match status" value="1"/>
</dbReference>
<dbReference type="HOGENOM" id="CLU_125941_0_0_11"/>
<name>D6ZAC6_SEGRD</name>
<keyword evidence="8" id="KW-1185">Reference proteome</keyword>
<keyword evidence="3" id="KW-0378">Hydrolase</keyword>
<dbReference type="PANTHER" id="PTHR47359">
    <property type="entry name" value="PEPTIDOGLYCAN DL-ENDOPEPTIDASE CWLO"/>
    <property type="match status" value="1"/>
</dbReference>
<dbReference type="GO" id="GO:0006508">
    <property type="term" value="P:proteolysis"/>
    <property type="evidence" value="ECO:0007669"/>
    <property type="project" value="UniProtKB-KW"/>
</dbReference>
<evidence type="ECO:0000313" key="7">
    <source>
        <dbReference type="EMBL" id="ADG96668.1"/>
    </source>
</evidence>
<keyword evidence="5" id="KW-0732">Signal</keyword>
<dbReference type="SUPFAM" id="SSF54001">
    <property type="entry name" value="Cysteine proteinases"/>
    <property type="match status" value="1"/>
</dbReference>
<dbReference type="GO" id="GO:0008234">
    <property type="term" value="F:cysteine-type peptidase activity"/>
    <property type="evidence" value="ECO:0007669"/>
    <property type="project" value="UniProtKB-KW"/>
</dbReference>
<accession>D6ZAC6</accession>
<dbReference type="RefSeq" id="WP_013137124.1">
    <property type="nucleotide sequence ID" value="NC_014168.1"/>
</dbReference>
<dbReference type="InterPro" id="IPR038765">
    <property type="entry name" value="Papain-like_cys_pep_sf"/>
</dbReference>
<feature type="signal peptide" evidence="5">
    <location>
        <begin position="1"/>
        <end position="24"/>
    </location>
</feature>
<dbReference type="STRING" id="640132.Srot_0179"/>
<comment type="similarity">
    <text evidence="1">Belongs to the peptidase C40 family.</text>
</comment>
<feature type="chain" id="PRO_5003091638" evidence="5">
    <location>
        <begin position="25"/>
        <end position="164"/>
    </location>
</feature>
<feature type="domain" description="NlpC/P60" evidence="6">
    <location>
        <begin position="35"/>
        <end position="164"/>
    </location>
</feature>
<keyword evidence="4" id="KW-0788">Thiol protease</keyword>
<dbReference type="MEROPS" id="C40.012"/>
<dbReference type="AlphaFoldDB" id="D6ZAC6"/>
<organism evidence="7 8">
    <name type="scientific">Segniliparus rotundus (strain ATCC BAA-972 / CDC 1076 / CIP 108378 / DSM 44985 / JCM 13578)</name>
    <dbReference type="NCBI Taxonomy" id="640132"/>
    <lineage>
        <taxon>Bacteria</taxon>
        <taxon>Bacillati</taxon>
        <taxon>Actinomycetota</taxon>
        <taxon>Actinomycetes</taxon>
        <taxon>Mycobacteriales</taxon>
        <taxon>Segniliparaceae</taxon>
        <taxon>Segniliparus</taxon>
    </lineage>
</organism>
<dbReference type="PANTHER" id="PTHR47359:SF3">
    <property type="entry name" value="NLP_P60 DOMAIN-CONTAINING PROTEIN-RELATED"/>
    <property type="match status" value="1"/>
</dbReference>
<dbReference type="InterPro" id="IPR051794">
    <property type="entry name" value="PG_Endopeptidase_C40"/>
</dbReference>
<dbReference type="OrthoDB" id="4771638at2"/>